<proteinExistence type="inferred from homology"/>
<accession>C5KG93</accession>
<comment type="similarity">
    <text evidence="2 10">Belongs to the DHHC palmitoyltransferase family.</text>
</comment>
<feature type="domain" description="Palmitoyltransferase DHHC" evidence="11">
    <location>
        <begin position="7"/>
        <end position="77"/>
    </location>
</feature>
<evidence type="ECO:0000256" key="8">
    <source>
        <dbReference type="ARBA" id="ARBA00023288"/>
    </source>
</evidence>
<evidence type="ECO:0000256" key="10">
    <source>
        <dbReference type="RuleBase" id="RU079119"/>
    </source>
</evidence>
<keyword evidence="8" id="KW-0449">Lipoprotein</keyword>
<evidence type="ECO:0000256" key="2">
    <source>
        <dbReference type="ARBA" id="ARBA00008574"/>
    </source>
</evidence>
<evidence type="ECO:0000256" key="1">
    <source>
        <dbReference type="ARBA" id="ARBA00004127"/>
    </source>
</evidence>
<name>C5KG93_PERM5</name>
<comment type="domain">
    <text evidence="10">The DHHC domain is required for palmitoyltransferase activity.</text>
</comment>
<evidence type="ECO:0000256" key="5">
    <source>
        <dbReference type="ARBA" id="ARBA00022989"/>
    </source>
</evidence>
<dbReference type="GeneID" id="9063524"/>
<evidence type="ECO:0000256" key="6">
    <source>
        <dbReference type="ARBA" id="ARBA00023136"/>
    </source>
</evidence>
<dbReference type="AlphaFoldDB" id="C5KG93"/>
<reference evidence="12 13" key="1">
    <citation type="submission" date="2008-07" db="EMBL/GenBank/DDBJ databases">
        <authorList>
            <person name="El-Sayed N."/>
            <person name="Caler E."/>
            <person name="Inman J."/>
            <person name="Amedeo P."/>
            <person name="Hass B."/>
            <person name="Wortman J."/>
        </authorList>
    </citation>
    <scope>NUCLEOTIDE SEQUENCE [LARGE SCALE GENOMIC DNA]</scope>
    <source>
        <strain evidence="13">ATCC 50983 / TXsc</strain>
    </source>
</reference>
<dbReference type="PANTHER" id="PTHR22883:SF301">
    <property type="entry name" value="PALMITOYLTRANSFERASE ZDHHC12"/>
    <property type="match status" value="1"/>
</dbReference>
<sequence length="78" mass="9180">ASPSFTPFQVCVICRVTHTLRSRHCKECRRCVDRLDHHCPWIDNCVGIRNQRSFYLFLLVLSVGLTIAYYLVFRFIST</sequence>
<dbReference type="EMBL" id="GG672918">
    <property type="protein sequence ID" value="EER16449.1"/>
    <property type="molecule type" value="Genomic_DNA"/>
</dbReference>
<organism evidence="13">
    <name type="scientific">Perkinsus marinus (strain ATCC 50983 / TXsc)</name>
    <dbReference type="NCBI Taxonomy" id="423536"/>
    <lineage>
        <taxon>Eukaryota</taxon>
        <taxon>Sar</taxon>
        <taxon>Alveolata</taxon>
        <taxon>Perkinsozoa</taxon>
        <taxon>Perkinsea</taxon>
        <taxon>Perkinsida</taxon>
        <taxon>Perkinsidae</taxon>
        <taxon>Perkinsus</taxon>
    </lineage>
</organism>
<keyword evidence="13" id="KW-1185">Reference proteome</keyword>
<evidence type="ECO:0000313" key="12">
    <source>
        <dbReference type="EMBL" id="EER16449.1"/>
    </source>
</evidence>
<keyword evidence="3 10" id="KW-0808">Transferase</keyword>
<dbReference type="GO" id="GO:0005794">
    <property type="term" value="C:Golgi apparatus"/>
    <property type="evidence" value="ECO:0007669"/>
    <property type="project" value="TreeGrafter"/>
</dbReference>
<feature type="transmembrane region" description="Helical" evidence="10">
    <location>
        <begin position="54"/>
        <end position="76"/>
    </location>
</feature>
<dbReference type="PROSITE" id="PS50216">
    <property type="entry name" value="DHHC"/>
    <property type="match status" value="1"/>
</dbReference>
<dbReference type="EC" id="2.3.1.225" evidence="10"/>
<keyword evidence="5 10" id="KW-1133">Transmembrane helix</keyword>
<keyword evidence="6 10" id="KW-0472">Membrane</keyword>
<keyword evidence="9 10" id="KW-0012">Acyltransferase</keyword>
<dbReference type="InterPro" id="IPR001594">
    <property type="entry name" value="Palmitoyltrfase_DHHC"/>
</dbReference>
<dbReference type="OMA" id="VICRVTH"/>
<dbReference type="Proteomes" id="UP000007800">
    <property type="component" value="Unassembled WGS sequence"/>
</dbReference>
<gene>
    <name evidence="12" type="ORF">Pmar_PMAR021047</name>
</gene>
<evidence type="ECO:0000256" key="3">
    <source>
        <dbReference type="ARBA" id="ARBA00022679"/>
    </source>
</evidence>
<dbReference type="PANTHER" id="PTHR22883">
    <property type="entry name" value="ZINC FINGER DHHC DOMAIN CONTAINING PROTEIN"/>
    <property type="match status" value="1"/>
</dbReference>
<dbReference type="GO" id="GO:0006612">
    <property type="term" value="P:protein targeting to membrane"/>
    <property type="evidence" value="ECO:0007669"/>
    <property type="project" value="TreeGrafter"/>
</dbReference>
<protein>
    <recommendedName>
        <fullName evidence="10">Palmitoyltransferase</fullName>
        <ecNumber evidence="10">2.3.1.225</ecNumber>
    </recommendedName>
</protein>
<dbReference type="OrthoDB" id="331948at2759"/>
<dbReference type="Pfam" id="PF01529">
    <property type="entry name" value="DHHC"/>
    <property type="match status" value="1"/>
</dbReference>
<evidence type="ECO:0000256" key="9">
    <source>
        <dbReference type="ARBA" id="ARBA00023315"/>
    </source>
</evidence>
<evidence type="ECO:0000259" key="11">
    <source>
        <dbReference type="Pfam" id="PF01529"/>
    </source>
</evidence>
<evidence type="ECO:0000256" key="4">
    <source>
        <dbReference type="ARBA" id="ARBA00022692"/>
    </source>
</evidence>
<dbReference type="RefSeq" id="XP_002784653.1">
    <property type="nucleotide sequence ID" value="XM_002784607.1"/>
</dbReference>
<comment type="subcellular location">
    <subcellularLocation>
        <location evidence="1">Endomembrane system</location>
        <topology evidence="1">Multi-pass membrane protein</topology>
    </subcellularLocation>
</comment>
<dbReference type="GO" id="GO:0005783">
    <property type="term" value="C:endoplasmic reticulum"/>
    <property type="evidence" value="ECO:0007669"/>
    <property type="project" value="TreeGrafter"/>
</dbReference>
<feature type="non-terminal residue" evidence="12">
    <location>
        <position position="1"/>
    </location>
</feature>
<evidence type="ECO:0000313" key="13">
    <source>
        <dbReference type="Proteomes" id="UP000007800"/>
    </source>
</evidence>
<comment type="caution">
    <text evidence="10">Lacks conserved residue(s) required for the propagation of feature annotation.</text>
</comment>
<feature type="non-terminal residue" evidence="12">
    <location>
        <position position="78"/>
    </location>
</feature>
<comment type="catalytic activity">
    <reaction evidence="10">
        <text>L-cysteinyl-[protein] + hexadecanoyl-CoA = S-hexadecanoyl-L-cysteinyl-[protein] + CoA</text>
        <dbReference type="Rhea" id="RHEA:36683"/>
        <dbReference type="Rhea" id="RHEA-COMP:10131"/>
        <dbReference type="Rhea" id="RHEA-COMP:11032"/>
        <dbReference type="ChEBI" id="CHEBI:29950"/>
        <dbReference type="ChEBI" id="CHEBI:57287"/>
        <dbReference type="ChEBI" id="CHEBI:57379"/>
        <dbReference type="ChEBI" id="CHEBI:74151"/>
        <dbReference type="EC" id="2.3.1.225"/>
    </reaction>
</comment>
<dbReference type="GO" id="GO:0019706">
    <property type="term" value="F:protein-cysteine S-palmitoyltransferase activity"/>
    <property type="evidence" value="ECO:0007669"/>
    <property type="project" value="UniProtKB-EC"/>
</dbReference>
<keyword evidence="7" id="KW-0564">Palmitate</keyword>
<dbReference type="InterPro" id="IPR039859">
    <property type="entry name" value="PFA4/ZDH16/20/ERF2-like"/>
</dbReference>
<keyword evidence="4 10" id="KW-0812">Transmembrane</keyword>
<evidence type="ECO:0000256" key="7">
    <source>
        <dbReference type="ARBA" id="ARBA00023139"/>
    </source>
</evidence>
<dbReference type="InParanoid" id="C5KG93"/>